<evidence type="ECO:0000259" key="1">
    <source>
        <dbReference type="Pfam" id="PF12323"/>
    </source>
</evidence>
<organism evidence="2 3">
    <name type="scientific">Microcystis aeruginosa Ma_SC_T_19800800_S464</name>
    <dbReference type="NCBI Taxonomy" id="2486257"/>
    <lineage>
        <taxon>Bacteria</taxon>
        <taxon>Bacillati</taxon>
        <taxon>Cyanobacteriota</taxon>
        <taxon>Cyanophyceae</taxon>
        <taxon>Oscillatoriophycideae</taxon>
        <taxon>Chroococcales</taxon>
        <taxon>Microcystaceae</taxon>
        <taxon>Microcystis</taxon>
    </lineage>
</organism>
<sequence length="44" mass="5039">MLLGFKTELKLNNQQRSLLAQHAGTARHAWNWGLALTKQILDHN</sequence>
<protein>
    <submittedName>
        <fullName evidence="2">Transposase</fullName>
    </submittedName>
</protein>
<feature type="domain" description="Transposase putative helix-turn-helix" evidence="1">
    <location>
        <begin position="1"/>
        <end position="40"/>
    </location>
</feature>
<accession>A0A552DTQ7</accession>
<proteinExistence type="predicted"/>
<dbReference type="AlphaFoldDB" id="A0A552DTQ7"/>
<dbReference type="EMBL" id="SFBL01000099">
    <property type="protein sequence ID" value="TRU25561.1"/>
    <property type="molecule type" value="Genomic_DNA"/>
</dbReference>
<gene>
    <name evidence="2" type="ORF">EWV81_11735</name>
</gene>
<feature type="non-terminal residue" evidence="2">
    <location>
        <position position="44"/>
    </location>
</feature>
<dbReference type="Proteomes" id="UP000319313">
    <property type="component" value="Unassembled WGS sequence"/>
</dbReference>
<reference evidence="2 3" key="1">
    <citation type="submission" date="2019-01" db="EMBL/GenBank/DDBJ databases">
        <title>Coherence of Microcystis species and biogeography revealed through population genomics.</title>
        <authorList>
            <person name="Perez-Carrascal O.M."/>
            <person name="Terrat Y."/>
            <person name="Giani A."/>
            <person name="Fortin N."/>
            <person name="Tromas N."/>
            <person name="Shapiro B.J."/>
        </authorList>
    </citation>
    <scope>NUCLEOTIDE SEQUENCE [LARGE SCALE GENOMIC DNA]</scope>
    <source>
        <strain evidence="2">Ma_SC_T_19800800_S464</strain>
    </source>
</reference>
<dbReference type="Pfam" id="PF12323">
    <property type="entry name" value="HTH_OrfB_IS605"/>
    <property type="match status" value="1"/>
</dbReference>
<evidence type="ECO:0000313" key="2">
    <source>
        <dbReference type="EMBL" id="TRU25561.1"/>
    </source>
</evidence>
<name>A0A552DTQ7_MICAE</name>
<dbReference type="InterPro" id="IPR021027">
    <property type="entry name" value="Transposase_put_HTH"/>
</dbReference>
<comment type="caution">
    <text evidence="2">The sequence shown here is derived from an EMBL/GenBank/DDBJ whole genome shotgun (WGS) entry which is preliminary data.</text>
</comment>
<evidence type="ECO:0000313" key="3">
    <source>
        <dbReference type="Proteomes" id="UP000319313"/>
    </source>
</evidence>